<dbReference type="AlphaFoldDB" id="A0A1H2PRR6"/>
<proteinExistence type="predicted"/>
<name>A0A1H2PRR6_9BURK</name>
<gene>
    <name evidence="1" type="ORF">SAMN05216551_107133</name>
</gene>
<evidence type="ECO:0000313" key="1">
    <source>
        <dbReference type="EMBL" id="SDV49181.1"/>
    </source>
</evidence>
<reference evidence="2" key="1">
    <citation type="submission" date="2016-09" db="EMBL/GenBank/DDBJ databases">
        <authorList>
            <person name="Varghese N."/>
            <person name="Submissions S."/>
        </authorList>
    </citation>
    <scope>NUCLEOTIDE SEQUENCE [LARGE SCALE GENOMIC DNA]</scope>
    <source>
        <strain evidence="2">JS23</strain>
    </source>
</reference>
<organism evidence="1 2">
    <name type="scientific">Chitinasiproducens palmae</name>
    <dbReference type="NCBI Taxonomy" id="1770053"/>
    <lineage>
        <taxon>Bacteria</taxon>
        <taxon>Pseudomonadati</taxon>
        <taxon>Pseudomonadota</taxon>
        <taxon>Betaproteobacteria</taxon>
        <taxon>Burkholderiales</taxon>
        <taxon>Burkholderiaceae</taxon>
        <taxon>Chitinasiproducens</taxon>
    </lineage>
</organism>
<evidence type="ECO:0000313" key="2">
    <source>
        <dbReference type="Proteomes" id="UP000243719"/>
    </source>
</evidence>
<keyword evidence="2" id="KW-1185">Reference proteome</keyword>
<dbReference type="STRING" id="1770053.SAMN05216551_107133"/>
<accession>A0A1H2PRR6</accession>
<dbReference type="Proteomes" id="UP000243719">
    <property type="component" value="Unassembled WGS sequence"/>
</dbReference>
<dbReference type="EMBL" id="FNLO01000007">
    <property type="protein sequence ID" value="SDV49181.1"/>
    <property type="molecule type" value="Genomic_DNA"/>
</dbReference>
<dbReference type="RefSeq" id="WP_091908924.1">
    <property type="nucleotide sequence ID" value="NZ_FNLO01000007.1"/>
</dbReference>
<protein>
    <submittedName>
        <fullName evidence="1">Uncharacterized protein</fullName>
    </submittedName>
</protein>
<sequence length="91" mass="9825">MFKMTVMADIGIQVPDAVHRIESVTVKASDRMTFAVRAYATEETTYVVATPGDFVEIPYDPAGGDVFAQAYAYVLALPEFSTAVPISDSAE</sequence>